<accession>A0A1H3IY07</accession>
<proteinExistence type="predicted"/>
<dbReference type="SUPFAM" id="SSF52540">
    <property type="entry name" value="P-loop containing nucleoside triphosphate hydrolases"/>
    <property type="match status" value="1"/>
</dbReference>
<feature type="coiled-coil region" evidence="2">
    <location>
        <begin position="839"/>
        <end position="866"/>
    </location>
</feature>
<dbReference type="EMBL" id="FNPI01000001">
    <property type="protein sequence ID" value="SDY32532.1"/>
    <property type="molecule type" value="Genomic_DNA"/>
</dbReference>
<evidence type="ECO:0000313" key="4">
    <source>
        <dbReference type="Proteomes" id="UP000198935"/>
    </source>
</evidence>
<dbReference type="OrthoDB" id="2953146at2"/>
<dbReference type="STRING" id="1503961.SAMN05421736_101959"/>
<reference evidence="4" key="1">
    <citation type="submission" date="2016-10" db="EMBL/GenBank/DDBJ databases">
        <authorList>
            <person name="Varghese N."/>
            <person name="Submissions S."/>
        </authorList>
    </citation>
    <scope>NUCLEOTIDE SEQUENCE [LARGE SCALE GENOMIC DNA]</scope>
    <source>
        <strain evidence="4">SP</strain>
    </source>
</reference>
<dbReference type="InterPro" id="IPR019734">
    <property type="entry name" value="TPR_rpt"/>
</dbReference>
<dbReference type="SUPFAM" id="SSF48452">
    <property type="entry name" value="TPR-like"/>
    <property type="match status" value="1"/>
</dbReference>
<gene>
    <name evidence="3" type="ORF">SAMN05421736_101959</name>
</gene>
<evidence type="ECO:0000256" key="2">
    <source>
        <dbReference type="SAM" id="Coils"/>
    </source>
</evidence>
<keyword evidence="2" id="KW-0175">Coiled coil</keyword>
<dbReference type="Gene3D" id="1.25.40.10">
    <property type="entry name" value="Tetratricopeptide repeat domain"/>
    <property type="match status" value="1"/>
</dbReference>
<feature type="repeat" description="TPR" evidence="1">
    <location>
        <begin position="110"/>
        <end position="143"/>
    </location>
</feature>
<dbReference type="PROSITE" id="PS50005">
    <property type="entry name" value="TPR"/>
    <property type="match status" value="1"/>
</dbReference>
<dbReference type="Proteomes" id="UP000198935">
    <property type="component" value="Unassembled WGS sequence"/>
</dbReference>
<dbReference type="AlphaFoldDB" id="A0A1H3IY07"/>
<keyword evidence="4" id="KW-1185">Reference proteome</keyword>
<name>A0A1H3IY07_9BACI</name>
<dbReference type="InterPro" id="IPR027417">
    <property type="entry name" value="P-loop_NTPase"/>
</dbReference>
<organism evidence="3 4">
    <name type="scientific">Evansella caseinilytica</name>
    <dbReference type="NCBI Taxonomy" id="1503961"/>
    <lineage>
        <taxon>Bacteria</taxon>
        <taxon>Bacillati</taxon>
        <taxon>Bacillota</taxon>
        <taxon>Bacilli</taxon>
        <taxon>Bacillales</taxon>
        <taxon>Bacillaceae</taxon>
        <taxon>Evansella</taxon>
    </lineage>
</organism>
<keyword evidence="1" id="KW-0802">TPR repeat</keyword>
<protein>
    <submittedName>
        <fullName evidence="3">Uncharacterized protein</fullName>
    </submittedName>
</protein>
<dbReference type="InterPro" id="IPR011990">
    <property type="entry name" value="TPR-like_helical_dom_sf"/>
</dbReference>
<evidence type="ECO:0000313" key="3">
    <source>
        <dbReference type="EMBL" id="SDY32532.1"/>
    </source>
</evidence>
<dbReference type="CDD" id="cd00882">
    <property type="entry name" value="Ras_like_GTPase"/>
    <property type="match status" value="1"/>
</dbReference>
<dbReference type="Gene3D" id="3.40.50.300">
    <property type="entry name" value="P-loop containing nucleotide triphosphate hydrolases"/>
    <property type="match status" value="1"/>
</dbReference>
<sequence>MEKQLVRKTYYKLFMKEGETREPVEVLGEAFHREQMKDTFDLTYIRFAQGEIYYHNKDHEAAIYKWEIVNNELEPWAKKNIGDAYLEAGMLTEAEKMYSTIETDNKVLSIETAMKLIALYAERNNIERVYETIHRALDIDPDYPYVTETARTFYEDQRDWKSAVQLAVNEALRTESLSWYEILTEYIANNCTKDFSPDYFLDVLLKAAKIEQQLFASLLTALWGSYRNKQWYLDFVMLLNEVLEALALNNADGWTELTSLHHECYLDLLDGQFTVTELQPVVPRLLKSWLQNAQKKTKLFPSAAVMAWSEVFPESLEPATLRAAEKYLFQDNTFPASSPVDDSLQLYDALRTWAGNNNLASADSKKSLAKMLANPGIKNVLVTGTVAAKVSAVMKLLAQEKTFDEENPSWFFHGEQQPAAAIVGCLATERFPIKPEKASASLEKSGCTAMYLPQISAADIEAAEIQQLLKLADGMLYVIDPQEPFLDRRLTIIRKIHEHTPSMPIHFVIHSMDQPVYDNEIQAMIKTIKENVSNRSVKIVHLSSLQEKEKNRKELFELLQAAYPVNKDRFIAARAAKILDVIRVTLTELHSGREVKETSIKESMNFDSDILRRLKGLNENLRETESEHIRSITDSYRAVKNEMMKEIRENIPKLLRQCADGINEESDFRHLHEQLNDTMNEKIKAYFEEMLVPAVRGNLRHWLASVQKDLLKTQQYLQEMGNSFNSLYGQEKVKLRTDDRVVEDWRRDIQRMTNRIEVEENVNIMNRTKPAQLLLKGAGKLLSGLQKNKALLFKQYKKYLESESYAEVCDSLMKPFLLEFDLFEKALRADVKLFFESTFDELRELIASTEQAIENGKLQLSEMENRPEVFFDPLQIFEVRLLQLDFIVKTAEDYPVIRQMSTT</sequence>
<evidence type="ECO:0000256" key="1">
    <source>
        <dbReference type="PROSITE-ProRule" id="PRU00339"/>
    </source>
</evidence>